<keyword evidence="3" id="KW-1185">Reference proteome</keyword>
<dbReference type="SUPFAM" id="SSF53474">
    <property type="entry name" value="alpha/beta-Hydrolases"/>
    <property type="match status" value="1"/>
</dbReference>
<name>A0ABV8GH73_9ACTN</name>
<gene>
    <name evidence="2" type="ORF">ACFOY2_39110</name>
</gene>
<feature type="domain" description="AB hydrolase-1" evidence="1">
    <location>
        <begin position="22"/>
        <end position="78"/>
    </location>
</feature>
<organism evidence="2 3">
    <name type="scientific">Nonomuraea purpurea</name>
    <dbReference type="NCBI Taxonomy" id="1849276"/>
    <lineage>
        <taxon>Bacteria</taxon>
        <taxon>Bacillati</taxon>
        <taxon>Actinomycetota</taxon>
        <taxon>Actinomycetes</taxon>
        <taxon>Streptosporangiales</taxon>
        <taxon>Streptosporangiaceae</taxon>
        <taxon>Nonomuraea</taxon>
    </lineage>
</organism>
<comment type="caution">
    <text evidence="2">The sequence shown here is derived from an EMBL/GenBank/DDBJ whole genome shotgun (WGS) entry which is preliminary data.</text>
</comment>
<sequence length="92" mass="10445">MGEDGQPAFYRQIAEYDESFLEENERRLGDIDLPVRILWGEQDTWIPTKTAERLRSLIPGARLSLIGGAGHLVQYDAPVALMDEVRTWLSTV</sequence>
<dbReference type="Pfam" id="PF00561">
    <property type="entry name" value="Abhydrolase_1"/>
    <property type="match status" value="1"/>
</dbReference>
<evidence type="ECO:0000259" key="1">
    <source>
        <dbReference type="Pfam" id="PF00561"/>
    </source>
</evidence>
<dbReference type="RefSeq" id="WP_379533164.1">
    <property type="nucleotide sequence ID" value="NZ_JBHSBI010000026.1"/>
</dbReference>
<evidence type="ECO:0000313" key="2">
    <source>
        <dbReference type="EMBL" id="MFC4013291.1"/>
    </source>
</evidence>
<dbReference type="GO" id="GO:0016787">
    <property type="term" value="F:hydrolase activity"/>
    <property type="evidence" value="ECO:0007669"/>
    <property type="project" value="UniProtKB-KW"/>
</dbReference>
<evidence type="ECO:0000313" key="3">
    <source>
        <dbReference type="Proteomes" id="UP001595851"/>
    </source>
</evidence>
<reference evidence="3" key="1">
    <citation type="journal article" date="2019" name="Int. J. Syst. Evol. Microbiol.">
        <title>The Global Catalogue of Microorganisms (GCM) 10K type strain sequencing project: providing services to taxonomists for standard genome sequencing and annotation.</title>
        <authorList>
            <consortium name="The Broad Institute Genomics Platform"/>
            <consortium name="The Broad Institute Genome Sequencing Center for Infectious Disease"/>
            <person name="Wu L."/>
            <person name="Ma J."/>
        </authorList>
    </citation>
    <scope>NUCLEOTIDE SEQUENCE [LARGE SCALE GENOMIC DNA]</scope>
    <source>
        <strain evidence="3">TBRC 1276</strain>
    </source>
</reference>
<keyword evidence="2" id="KW-0378">Hydrolase</keyword>
<dbReference type="InterPro" id="IPR000073">
    <property type="entry name" value="AB_hydrolase_1"/>
</dbReference>
<accession>A0ABV8GH73</accession>
<dbReference type="Gene3D" id="3.40.50.1820">
    <property type="entry name" value="alpha/beta hydrolase"/>
    <property type="match status" value="1"/>
</dbReference>
<proteinExistence type="predicted"/>
<protein>
    <submittedName>
        <fullName evidence="2">Alpha/beta fold hydrolase</fullName>
    </submittedName>
</protein>
<dbReference type="PANTHER" id="PTHR43689">
    <property type="entry name" value="HYDROLASE"/>
    <property type="match status" value="1"/>
</dbReference>
<dbReference type="InterPro" id="IPR029058">
    <property type="entry name" value="AB_hydrolase_fold"/>
</dbReference>
<dbReference type="EMBL" id="JBHSBI010000026">
    <property type="protein sequence ID" value="MFC4013291.1"/>
    <property type="molecule type" value="Genomic_DNA"/>
</dbReference>
<dbReference type="Proteomes" id="UP001595851">
    <property type="component" value="Unassembled WGS sequence"/>
</dbReference>
<dbReference type="PANTHER" id="PTHR43689:SF8">
    <property type="entry name" value="ALPHA_BETA-HYDROLASES SUPERFAMILY PROTEIN"/>
    <property type="match status" value="1"/>
</dbReference>